<name>T2G9M9_MEGG1</name>
<sequence length="112" mass="10588">MQSRPVLTLTLTASGAVAAHRFVTAAGAQVAAAGAAALGVSRSDAAAGTLFPCDTLGTGIVEAGEAITAGAALEAGADGRALAHDTGVKVAIALQAAAAAGQKIEVLLLPGA</sequence>
<dbReference type="STRING" id="1121448.DGI_0951"/>
<dbReference type="HOGENOM" id="CLU_163896_0_0_7"/>
<dbReference type="AlphaFoldDB" id="T2G9M9"/>
<dbReference type="PATRIC" id="fig|1121448.10.peg.952"/>
<feature type="chain" id="PRO_5004599714" evidence="1">
    <location>
        <begin position="19"/>
        <end position="112"/>
    </location>
</feature>
<dbReference type="RefSeq" id="WP_021759542.1">
    <property type="nucleotide sequence ID" value="NC_022444.1"/>
</dbReference>
<evidence type="ECO:0000313" key="3">
    <source>
        <dbReference type="Proteomes" id="UP000016587"/>
    </source>
</evidence>
<keyword evidence="1" id="KW-0732">Signal</keyword>
<gene>
    <name evidence="2" type="ORF">DGI_0951</name>
</gene>
<reference evidence="3" key="2">
    <citation type="submission" date="2013-07" db="EMBL/GenBank/DDBJ databases">
        <authorList>
            <person name="Morais-Silva F.O."/>
            <person name="Rezende A.M."/>
            <person name="Pimentel C."/>
            <person name="Resende D.M."/>
            <person name="Santos C.I."/>
            <person name="Clemente C."/>
            <person name="de Oliveira L.M."/>
            <person name="da Silva S.M."/>
            <person name="Costa D.A."/>
            <person name="Varela-Raposo A."/>
            <person name="Horacio E.C.A."/>
            <person name="Matos M."/>
            <person name="Flores O."/>
            <person name="Ruiz J.C."/>
            <person name="Rodrigues-Pousada C."/>
        </authorList>
    </citation>
    <scope>NUCLEOTIDE SEQUENCE [LARGE SCALE GENOMIC DNA]</scope>
    <source>
        <strain evidence="3">ATCC 19364 / DSM 1382 / NCIMB 9332 / VKM B-1759</strain>
    </source>
</reference>
<dbReference type="Proteomes" id="UP000016587">
    <property type="component" value="Chromosome"/>
</dbReference>
<evidence type="ECO:0000313" key="2">
    <source>
        <dbReference type="EMBL" id="AGW12836.1"/>
    </source>
</evidence>
<dbReference type="eggNOG" id="ENOG5033H17">
    <property type="taxonomic scope" value="Bacteria"/>
</dbReference>
<organism evidence="2 3">
    <name type="scientific">Megalodesulfovibrio gigas (strain ATCC 19364 / DSM 1382 / NCIMB 9332 / VKM B-1759)</name>
    <name type="common">Desulfovibrio gigas</name>
    <dbReference type="NCBI Taxonomy" id="1121448"/>
    <lineage>
        <taxon>Bacteria</taxon>
        <taxon>Pseudomonadati</taxon>
        <taxon>Thermodesulfobacteriota</taxon>
        <taxon>Desulfovibrionia</taxon>
        <taxon>Desulfovibrionales</taxon>
        <taxon>Desulfovibrionaceae</taxon>
        <taxon>Megalodesulfovibrio</taxon>
    </lineage>
</organism>
<dbReference type="KEGG" id="dgg:DGI_0951"/>
<feature type="signal peptide" evidence="1">
    <location>
        <begin position="1"/>
        <end position="18"/>
    </location>
</feature>
<proteinExistence type="predicted"/>
<dbReference type="EMBL" id="CP006585">
    <property type="protein sequence ID" value="AGW12836.1"/>
    <property type="molecule type" value="Genomic_DNA"/>
</dbReference>
<dbReference type="InterPro" id="IPR011231">
    <property type="entry name" value="Phage_VT1-Sakai_H0018"/>
</dbReference>
<dbReference type="Pfam" id="PF09956">
    <property type="entry name" value="Phage_cement_2"/>
    <property type="match status" value="1"/>
</dbReference>
<protein>
    <submittedName>
        <fullName evidence="2">Putative phage-related exported protein</fullName>
    </submittedName>
</protein>
<reference evidence="2 3" key="1">
    <citation type="journal article" date="2013" name="J. Bacteriol.">
        <title>Roles of HynAB and Ech, the only two hydrogenases found in the model sulfate reducer Desulfovibrio gigas.</title>
        <authorList>
            <person name="Morais-Silva F.O."/>
            <person name="Santos C.I."/>
            <person name="Rodrigues R."/>
            <person name="Pereira I.A."/>
            <person name="Rodrigues-Pousada C."/>
        </authorList>
    </citation>
    <scope>NUCLEOTIDE SEQUENCE [LARGE SCALE GENOMIC DNA]</scope>
    <source>
        <strain evidence="3">ATCC 19364 / DSM 1382 / NCIMB 9332 / VKM B-1759</strain>
    </source>
</reference>
<keyword evidence="3" id="KW-1185">Reference proteome</keyword>
<evidence type="ECO:0000256" key="1">
    <source>
        <dbReference type="SAM" id="SignalP"/>
    </source>
</evidence>
<accession>T2G9M9</accession>